<dbReference type="AlphaFoldDB" id="A0A9J5ZGX8"/>
<evidence type="ECO:0000313" key="2">
    <source>
        <dbReference type="Proteomes" id="UP000824120"/>
    </source>
</evidence>
<feature type="non-terminal residue" evidence="1">
    <location>
        <position position="112"/>
    </location>
</feature>
<reference evidence="1 2" key="1">
    <citation type="submission" date="2020-09" db="EMBL/GenBank/DDBJ databases">
        <title>De no assembly of potato wild relative species, Solanum commersonii.</title>
        <authorList>
            <person name="Cho K."/>
        </authorList>
    </citation>
    <scope>NUCLEOTIDE SEQUENCE [LARGE SCALE GENOMIC DNA]</scope>
    <source>
        <strain evidence="1">LZ3.2</strain>
        <tissue evidence="1">Leaf</tissue>
    </source>
</reference>
<dbReference type="Proteomes" id="UP000824120">
    <property type="component" value="Chromosome 4"/>
</dbReference>
<comment type="caution">
    <text evidence="1">The sequence shown here is derived from an EMBL/GenBank/DDBJ whole genome shotgun (WGS) entry which is preliminary data.</text>
</comment>
<dbReference type="EMBL" id="JACXVP010000004">
    <property type="protein sequence ID" value="KAG5612177.1"/>
    <property type="molecule type" value="Genomic_DNA"/>
</dbReference>
<keyword evidence="2" id="KW-1185">Reference proteome</keyword>
<evidence type="ECO:0000313" key="1">
    <source>
        <dbReference type="EMBL" id="KAG5612177.1"/>
    </source>
</evidence>
<gene>
    <name evidence="1" type="ORF">H5410_023458</name>
</gene>
<accession>A0A9J5ZGX8</accession>
<organism evidence="1 2">
    <name type="scientific">Solanum commersonii</name>
    <name type="common">Commerson's wild potato</name>
    <name type="synonym">Commerson's nightshade</name>
    <dbReference type="NCBI Taxonomy" id="4109"/>
    <lineage>
        <taxon>Eukaryota</taxon>
        <taxon>Viridiplantae</taxon>
        <taxon>Streptophyta</taxon>
        <taxon>Embryophyta</taxon>
        <taxon>Tracheophyta</taxon>
        <taxon>Spermatophyta</taxon>
        <taxon>Magnoliopsida</taxon>
        <taxon>eudicotyledons</taxon>
        <taxon>Gunneridae</taxon>
        <taxon>Pentapetalae</taxon>
        <taxon>asterids</taxon>
        <taxon>lamiids</taxon>
        <taxon>Solanales</taxon>
        <taxon>Solanaceae</taxon>
        <taxon>Solanoideae</taxon>
        <taxon>Solaneae</taxon>
        <taxon>Solanum</taxon>
    </lineage>
</organism>
<proteinExistence type="predicted"/>
<sequence length="112" mass="12434">NINLLEETLGCNIDYLTTIYFGLPLGAKANFISIWDEILQKKKGVKRNHGIGKGKIFLLDGKLVAVPKGLKKTGELSYDNATRKKVLPTWPSGSATMDKKLGVRCSRFKKPQ</sequence>
<name>A0A9J5ZGX8_SOLCO</name>
<protein>
    <submittedName>
        <fullName evidence="1">Uncharacterized protein</fullName>
    </submittedName>
</protein>